<evidence type="ECO:0000259" key="1">
    <source>
        <dbReference type="PROSITE" id="PS50943"/>
    </source>
</evidence>
<dbReference type="RefSeq" id="WP_311596506.1">
    <property type="nucleotide sequence ID" value="NZ_JAVREM010000004.1"/>
</dbReference>
<dbReference type="PROSITE" id="PS50943">
    <property type="entry name" value="HTH_CROC1"/>
    <property type="match status" value="1"/>
</dbReference>
<gene>
    <name evidence="2" type="ORF">RNC47_07025</name>
</gene>
<keyword evidence="3" id="KW-1185">Reference proteome</keyword>
<dbReference type="InterPro" id="IPR010982">
    <property type="entry name" value="Lambda_DNA-bd_dom_sf"/>
</dbReference>
<dbReference type="SUPFAM" id="SSF48452">
    <property type="entry name" value="TPR-like"/>
    <property type="match status" value="1"/>
</dbReference>
<dbReference type="InterPro" id="IPR011990">
    <property type="entry name" value="TPR-like_helical_dom_sf"/>
</dbReference>
<dbReference type="Pfam" id="PF13560">
    <property type="entry name" value="HTH_31"/>
    <property type="match status" value="1"/>
</dbReference>
<organism evidence="2 3">
    <name type="scientific">Streptomyces millisiae</name>
    <dbReference type="NCBI Taxonomy" id="3075542"/>
    <lineage>
        <taxon>Bacteria</taxon>
        <taxon>Bacillati</taxon>
        <taxon>Actinomycetota</taxon>
        <taxon>Actinomycetes</taxon>
        <taxon>Kitasatosporales</taxon>
        <taxon>Streptomycetaceae</taxon>
        <taxon>Streptomyces</taxon>
    </lineage>
</organism>
<dbReference type="CDD" id="cd00093">
    <property type="entry name" value="HTH_XRE"/>
    <property type="match status" value="1"/>
</dbReference>
<proteinExistence type="predicted"/>
<dbReference type="SUPFAM" id="SSF47413">
    <property type="entry name" value="lambda repressor-like DNA-binding domains"/>
    <property type="match status" value="1"/>
</dbReference>
<reference evidence="3" key="1">
    <citation type="submission" date="2023-07" db="EMBL/GenBank/DDBJ databases">
        <title>30 novel species of actinomycetes from the DSMZ collection.</title>
        <authorList>
            <person name="Nouioui I."/>
        </authorList>
    </citation>
    <scope>NUCLEOTIDE SEQUENCE [LARGE SCALE GENOMIC DNA]</scope>
    <source>
        <strain evidence="3">DSM 44918</strain>
    </source>
</reference>
<evidence type="ECO:0000313" key="2">
    <source>
        <dbReference type="EMBL" id="MDT0318087.1"/>
    </source>
</evidence>
<feature type="domain" description="HTH cro/C1-type" evidence="1">
    <location>
        <begin position="16"/>
        <end position="71"/>
    </location>
</feature>
<evidence type="ECO:0000313" key="3">
    <source>
        <dbReference type="Proteomes" id="UP001183420"/>
    </source>
</evidence>
<dbReference type="InterPro" id="IPR001387">
    <property type="entry name" value="Cro/C1-type_HTH"/>
</dbReference>
<dbReference type="Gene3D" id="1.10.260.40">
    <property type="entry name" value="lambda repressor-like DNA-binding domains"/>
    <property type="match status" value="1"/>
</dbReference>
<dbReference type="Gene3D" id="1.25.40.10">
    <property type="entry name" value="Tetratricopeptide repeat domain"/>
    <property type="match status" value="1"/>
</dbReference>
<accession>A0ABU2LLG0</accession>
<name>A0ABU2LLG0_9ACTN</name>
<comment type="caution">
    <text evidence="2">The sequence shown here is derived from an EMBL/GenBank/DDBJ whole genome shotgun (WGS) entry which is preliminary data.</text>
</comment>
<sequence length="402" mass="43094">MWTLSSEYEKALGRKIAGHRKRRGLSQKEFAGLLDRSEAWVSQVERGVRRVDRMTVLVKVAEVLDIPVGELAAEAPIVASVAEEEAPGAGRLRLVLSGAHALRAVLGRPEPVDVAAARAKVERAWSLTHQGDYAELVALLEGLIPRLESAARVGSTEERPELFRLLATMYQTCGAALANMGEPDVAWVAVERAVMAAERAGDPLLMAAGGFRLSVGFLGAGRYEQAAQVSGSTAEALAGDERVEALALRGALALQRALAAGRLNQAEEAYDHLRQAREFAARVGEGRNDYNTEFGPTNVALHEVAVAVDLGDAGVALRAAASVDASGLSPERQARFGIDLAKAHAQRRQIDQAVDALVRVRELLPEMFRTKPTVKQLVADLLTMSPLPSDRLRALADELGSL</sequence>
<dbReference type="EMBL" id="JAVREM010000004">
    <property type="protein sequence ID" value="MDT0318087.1"/>
    <property type="molecule type" value="Genomic_DNA"/>
</dbReference>
<protein>
    <submittedName>
        <fullName evidence="2">Helix-turn-helix transcriptional regulator</fullName>
    </submittedName>
</protein>
<dbReference type="SMART" id="SM00530">
    <property type="entry name" value="HTH_XRE"/>
    <property type="match status" value="1"/>
</dbReference>
<dbReference type="Proteomes" id="UP001183420">
    <property type="component" value="Unassembled WGS sequence"/>
</dbReference>